<dbReference type="EMBL" id="RBKT01000001">
    <property type="protein sequence ID" value="RKR91027.1"/>
    <property type="molecule type" value="Genomic_DNA"/>
</dbReference>
<dbReference type="GO" id="GO:0016020">
    <property type="term" value="C:membrane"/>
    <property type="evidence" value="ECO:0007669"/>
    <property type="project" value="InterPro"/>
</dbReference>
<evidence type="ECO:0000259" key="11">
    <source>
        <dbReference type="Pfam" id="PF07730"/>
    </source>
</evidence>
<keyword evidence="6 13" id="KW-0418">Kinase</keyword>
<keyword evidence="4" id="KW-0808">Transferase</keyword>
<sequence>MVFRAVAFTLRPPTVRRLRGHWQPAVDVALGAATAALFVLSGTTVSTPLAVAQLLPLVWRRRFPAAVLIVVGCATAAHTTLGMARATGFFPATIALYTAATHRSSAIRWVLCPAVGLVMAAASGVRHGPVEGVLMAVVTVTVAWLAGVERSEHLRQRTEAETHRAEAARQRAEAERQRAQAASLRLERRIAEQETAAAEDRERLARRVHDTLAHTVTVMLLQTEALRATTSLDPAGKRRLEVVLRAGREALAEVRAALADGDERDSATLLAARLDTLRAAGLNLAVSPPDLREVLPAPVRAVADRLIGEAATNALRHDGPGTLLTITTAHDDDRLILRITSQPPGSGGGRSPRGTPGFGLRSLSEDIRGYGGELAYGPVVPFGWRIEAAFPLPVAVDAGLR</sequence>
<proteinExistence type="predicted"/>
<feature type="coiled-coil region" evidence="9">
    <location>
        <begin position="155"/>
        <end position="201"/>
    </location>
</feature>
<dbReference type="RefSeq" id="WP_121159197.1">
    <property type="nucleotide sequence ID" value="NZ_RBKT01000001.1"/>
</dbReference>
<keyword evidence="10" id="KW-0472">Membrane</keyword>
<feature type="domain" description="DUF7134" evidence="12">
    <location>
        <begin position="17"/>
        <end position="147"/>
    </location>
</feature>
<evidence type="ECO:0000256" key="9">
    <source>
        <dbReference type="SAM" id="Coils"/>
    </source>
</evidence>
<evidence type="ECO:0000259" key="12">
    <source>
        <dbReference type="Pfam" id="PF23539"/>
    </source>
</evidence>
<evidence type="ECO:0000256" key="4">
    <source>
        <dbReference type="ARBA" id="ARBA00022679"/>
    </source>
</evidence>
<evidence type="ECO:0000256" key="6">
    <source>
        <dbReference type="ARBA" id="ARBA00022777"/>
    </source>
</evidence>
<dbReference type="AlphaFoldDB" id="A0A495JPU5"/>
<dbReference type="OrthoDB" id="3616637at2"/>
<evidence type="ECO:0000256" key="3">
    <source>
        <dbReference type="ARBA" id="ARBA00022553"/>
    </source>
</evidence>
<comment type="catalytic activity">
    <reaction evidence="1">
        <text>ATP + protein L-histidine = ADP + protein N-phospho-L-histidine.</text>
        <dbReference type="EC" id="2.7.13.3"/>
    </reaction>
</comment>
<evidence type="ECO:0000256" key="8">
    <source>
        <dbReference type="ARBA" id="ARBA00023012"/>
    </source>
</evidence>
<keyword evidence="7" id="KW-0067">ATP-binding</keyword>
<evidence type="ECO:0000256" key="5">
    <source>
        <dbReference type="ARBA" id="ARBA00022741"/>
    </source>
</evidence>
<evidence type="ECO:0000313" key="13">
    <source>
        <dbReference type="EMBL" id="RKR91027.1"/>
    </source>
</evidence>
<dbReference type="Gene3D" id="1.20.5.1930">
    <property type="match status" value="1"/>
</dbReference>
<dbReference type="Gene3D" id="3.30.565.10">
    <property type="entry name" value="Histidine kinase-like ATPase, C-terminal domain"/>
    <property type="match status" value="1"/>
</dbReference>
<dbReference type="InterPro" id="IPR050482">
    <property type="entry name" value="Sensor_HK_TwoCompSys"/>
</dbReference>
<dbReference type="SUPFAM" id="SSF103473">
    <property type="entry name" value="MFS general substrate transporter"/>
    <property type="match status" value="1"/>
</dbReference>
<keyword evidence="14" id="KW-1185">Reference proteome</keyword>
<evidence type="ECO:0000256" key="2">
    <source>
        <dbReference type="ARBA" id="ARBA00012438"/>
    </source>
</evidence>
<feature type="transmembrane region" description="Helical" evidence="10">
    <location>
        <begin position="63"/>
        <end position="86"/>
    </location>
</feature>
<comment type="caution">
    <text evidence="13">The sequence shown here is derived from an EMBL/GenBank/DDBJ whole genome shotgun (WGS) entry which is preliminary data.</text>
</comment>
<dbReference type="SUPFAM" id="SSF55874">
    <property type="entry name" value="ATPase domain of HSP90 chaperone/DNA topoisomerase II/histidine kinase"/>
    <property type="match status" value="1"/>
</dbReference>
<accession>A0A495JPU5</accession>
<feature type="transmembrane region" description="Helical" evidence="10">
    <location>
        <begin position="28"/>
        <end position="51"/>
    </location>
</feature>
<keyword evidence="5" id="KW-0547">Nucleotide-binding</keyword>
<evidence type="ECO:0000256" key="7">
    <source>
        <dbReference type="ARBA" id="ARBA00022840"/>
    </source>
</evidence>
<keyword evidence="9" id="KW-0175">Coiled coil</keyword>
<dbReference type="GO" id="GO:0000155">
    <property type="term" value="F:phosphorelay sensor kinase activity"/>
    <property type="evidence" value="ECO:0007669"/>
    <property type="project" value="InterPro"/>
</dbReference>
<keyword evidence="3" id="KW-0597">Phosphoprotein</keyword>
<dbReference type="InterPro" id="IPR036890">
    <property type="entry name" value="HATPase_C_sf"/>
</dbReference>
<evidence type="ECO:0000313" key="14">
    <source>
        <dbReference type="Proteomes" id="UP000277671"/>
    </source>
</evidence>
<dbReference type="GO" id="GO:0005524">
    <property type="term" value="F:ATP binding"/>
    <property type="evidence" value="ECO:0007669"/>
    <property type="project" value="UniProtKB-KW"/>
</dbReference>
<dbReference type="PANTHER" id="PTHR24421">
    <property type="entry name" value="NITRATE/NITRITE SENSOR PROTEIN NARX-RELATED"/>
    <property type="match status" value="1"/>
</dbReference>
<reference evidence="13 14" key="1">
    <citation type="submission" date="2018-10" db="EMBL/GenBank/DDBJ databases">
        <title>Sequencing the genomes of 1000 actinobacteria strains.</title>
        <authorList>
            <person name="Klenk H.-P."/>
        </authorList>
    </citation>
    <scope>NUCLEOTIDE SEQUENCE [LARGE SCALE GENOMIC DNA]</scope>
    <source>
        <strain evidence="13 14">DSM 45175</strain>
    </source>
</reference>
<dbReference type="PANTHER" id="PTHR24421:SF10">
    <property type="entry name" value="NITRATE_NITRITE SENSOR PROTEIN NARQ"/>
    <property type="match status" value="1"/>
</dbReference>
<dbReference type="InterPro" id="IPR011712">
    <property type="entry name" value="Sig_transdc_His_kin_sub3_dim/P"/>
</dbReference>
<dbReference type="InterPro" id="IPR036259">
    <property type="entry name" value="MFS_trans_sf"/>
</dbReference>
<feature type="domain" description="Signal transduction histidine kinase subgroup 3 dimerisation and phosphoacceptor" evidence="11">
    <location>
        <begin position="201"/>
        <end position="259"/>
    </location>
</feature>
<keyword evidence="8" id="KW-0902">Two-component regulatory system</keyword>
<gene>
    <name evidence="13" type="ORF">BDK92_5411</name>
</gene>
<evidence type="ECO:0000256" key="1">
    <source>
        <dbReference type="ARBA" id="ARBA00000085"/>
    </source>
</evidence>
<dbReference type="Pfam" id="PF07730">
    <property type="entry name" value="HisKA_3"/>
    <property type="match status" value="1"/>
</dbReference>
<dbReference type="Proteomes" id="UP000277671">
    <property type="component" value="Unassembled WGS sequence"/>
</dbReference>
<dbReference type="EC" id="2.7.13.3" evidence="2"/>
<dbReference type="InterPro" id="IPR055558">
    <property type="entry name" value="DUF7134"/>
</dbReference>
<evidence type="ECO:0000256" key="10">
    <source>
        <dbReference type="SAM" id="Phobius"/>
    </source>
</evidence>
<keyword evidence="10" id="KW-1133">Transmembrane helix</keyword>
<protein>
    <recommendedName>
        <fullName evidence="2">histidine kinase</fullName>
        <ecNumber evidence="2">2.7.13.3</ecNumber>
    </recommendedName>
</protein>
<keyword evidence="10" id="KW-0812">Transmembrane</keyword>
<organism evidence="13 14">
    <name type="scientific">Micromonospora pisi</name>
    <dbReference type="NCBI Taxonomy" id="589240"/>
    <lineage>
        <taxon>Bacteria</taxon>
        <taxon>Bacillati</taxon>
        <taxon>Actinomycetota</taxon>
        <taxon>Actinomycetes</taxon>
        <taxon>Micromonosporales</taxon>
        <taxon>Micromonosporaceae</taxon>
        <taxon>Micromonospora</taxon>
    </lineage>
</organism>
<dbReference type="GO" id="GO:0046983">
    <property type="term" value="F:protein dimerization activity"/>
    <property type="evidence" value="ECO:0007669"/>
    <property type="project" value="InterPro"/>
</dbReference>
<dbReference type="Pfam" id="PF23539">
    <property type="entry name" value="DUF7134"/>
    <property type="match status" value="1"/>
</dbReference>
<name>A0A495JPU5_9ACTN</name>